<dbReference type="EMBL" id="LGHE01000072">
    <property type="protein sequence ID" value="KUL02125.1"/>
    <property type="molecule type" value="Genomic_DNA"/>
</dbReference>
<dbReference type="PATRIC" id="fig|2198.3.peg.651"/>
<reference evidence="2" key="1">
    <citation type="journal article" date="2015" name="MBio">
        <title>Genome-Resolved Metagenomic Analysis Reveals Roles for Candidate Phyla and Other Microbial Community Members in Biogeochemical Transformations in Oil Reservoirs.</title>
        <authorList>
            <person name="Hu P."/>
            <person name="Tom L."/>
            <person name="Singh A."/>
            <person name="Thomas B.C."/>
            <person name="Baker B.J."/>
            <person name="Piceno Y.M."/>
            <person name="Andersen G.L."/>
            <person name="Banfield J.F."/>
        </authorList>
    </citation>
    <scope>NUCLEOTIDE SEQUENCE [LARGE SCALE GENOMIC DNA]</scope>
</reference>
<comment type="caution">
    <text evidence="1">The sequence shown here is derived from an EMBL/GenBank/DDBJ whole genome shotgun (WGS) entry which is preliminary data.</text>
</comment>
<proteinExistence type="predicted"/>
<accession>A0A101IVI6</accession>
<evidence type="ECO:0000313" key="2">
    <source>
        <dbReference type="Proteomes" id="UP000054598"/>
    </source>
</evidence>
<dbReference type="AlphaFoldDB" id="A0A101IVI6"/>
<protein>
    <submittedName>
        <fullName evidence="1">Uncharacterized protein</fullName>
    </submittedName>
</protein>
<sequence length="101" mass="11064">MTGGQETKLTKNEAAALATVAQMGVEVFTVRQLQSALGLSYQKTRRLLNGYSSRGTPYSGLLEKCPAISLYDATVTEDGGCGGTVRRREQYFTFDIEVYRA</sequence>
<evidence type="ECO:0000313" key="1">
    <source>
        <dbReference type="EMBL" id="KUL02125.1"/>
    </source>
</evidence>
<gene>
    <name evidence="1" type="ORF">XE10_0806</name>
</gene>
<name>A0A101IVI6_9EURY</name>
<organism evidence="1 2">
    <name type="scientific">Methanoculleus marisnigri</name>
    <dbReference type="NCBI Taxonomy" id="2198"/>
    <lineage>
        <taxon>Archaea</taxon>
        <taxon>Methanobacteriati</taxon>
        <taxon>Methanobacteriota</taxon>
        <taxon>Stenosarchaea group</taxon>
        <taxon>Methanomicrobia</taxon>
        <taxon>Methanomicrobiales</taxon>
        <taxon>Methanomicrobiaceae</taxon>
        <taxon>Methanoculleus</taxon>
    </lineage>
</organism>
<dbReference type="Proteomes" id="UP000054598">
    <property type="component" value="Unassembled WGS sequence"/>
</dbReference>